<evidence type="ECO:0000256" key="2">
    <source>
        <dbReference type="ARBA" id="ARBA00022669"/>
    </source>
</evidence>
<evidence type="ECO:0000256" key="3">
    <source>
        <dbReference type="ARBA" id="ARBA00022670"/>
    </source>
</evidence>
<dbReference type="PANTHER" id="PTHR43806">
    <property type="entry name" value="PEPTIDASE S8"/>
    <property type="match status" value="1"/>
</dbReference>
<protein>
    <submittedName>
        <fullName evidence="11">Subtilisin-like protein</fullName>
    </submittedName>
</protein>
<accession>A0A1Y2ASI0</accession>
<keyword evidence="6" id="KW-1015">Disulfide bond</keyword>
<dbReference type="InterPro" id="IPR023828">
    <property type="entry name" value="Peptidase_S8_Ser-AS"/>
</dbReference>
<keyword evidence="3 7" id="KW-0645">Protease</keyword>
<dbReference type="PROSITE" id="PS00136">
    <property type="entry name" value="SUBTILASE_ASP"/>
    <property type="match status" value="1"/>
</dbReference>
<dbReference type="GO" id="GO:0004252">
    <property type="term" value="F:serine-type endopeptidase activity"/>
    <property type="evidence" value="ECO:0007669"/>
    <property type="project" value="UniProtKB-UniRule"/>
</dbReference>
<evidence type="ECO:0000256" key="9">
    <source>
        <dbReference type="SAM" id="SignalP"/>
    </source>
</evidence>
<comment type="similarity">
    <text evidence="1 7 8">Belongs to the peptidase S8 family.</text>
</comment>
<dbReference type="GO" id="GO:0005615">
    <property type="term" value="C:extracellular space"/>
    <property type="evidence" value="ECO:0007669"/>
    <property type="project" value="TreeGrafter"/>
</dbReference>
<dbReference type="PROSITE" id="PS00138">
    <property type="entry name" value="SUBTILASE_SER"/>
    <property type="match status" value="1"/>
</dbReference>
<dbReference type="STRING" id="1754190.A0A1Y2ASI0"/>
<feature type="active site" description="Charge relay system" evidence="7">
    <location>
        <position position="469"/>
    </location>
</feature>
<feature type="active site" description="Charge relay system" evidence="7">
    <location>
        <position position="291"/>
    </location>
</feature>
<dbReference type="PROSITE" id="PS50941">
    <property type="entry name" value="CHIT_BIND_I_2"/>
    <property type="match status" value="1"/>
</dbReference>
<comment type="caution">
    <text evidence="6">Lacks conserved residue(s) required for the propagation of feature annotation.</text>
</comment>
<dbReference type="Proteomes" id="UP000193920">
    <property type="component" value="Unassembled WGS sequence"/>
</dbReference>
<evidence type="ECO:0000259" key="10">
    <source>
        <dbReference type="PROSITE" id="PS50941"/>
    </source>
</evidence>
<evidence type="ECO:0000313" key="11">
    <source>
        <dbReference type="EMBL" id="ORY24915.1"/>
    </source>
</evidence>
<dbReference type="AlphaFoldDB" id="A0A1Y2ASI0"/>
<evidence type="ECO:0000256" key="4">
    <source>
        <dbReference type="ARBA" id="ARBA00022801"/>
    </source>
</evidence>
<dbReference type="InterPro" id="IPR036861">
    <property type="entry name" value="Endochitinase-like_sf"/>
</dbReference>
<dbReference type="GO" id="GO:0006508">
    <property type="term" value="P:proteolysis"/>
    <property type="evidence" value="ECO:0007669"/>
    <property type="project" value="UniProtKB-KW"/>
</dbReference>
<dbReference type="InterPro" id="IPR050131">
    <property type="entry name" value="Peptidase_S8_subtilisin-like"/>
</dbReference>
<gene>
    <name evidence="11" type="ORF">LY90DRAFT_675021</name>
</gene>
<dbReference type="PROSITE" id="PS51892">
    <property type="entry name" value="SUBTILASE"/>
    <property type="match status" value="1"/>
</dbReference>
<organism evidence="11 12">
    <name type="scientific">Neocallimastix californiae</name>
    <dbReference type="NCBI Taxonomy" id="1754190"/>
    <lineage>
        <taxon>Eukaryota</taxon>
        <taxon>Fungi</taxon>
        <taxon>Fungi incertae sedis</taxon>
        <taxon>Chytridiomycota</taxon>
        <taxon>Chytridiomycota incertae sedis</taxon>
        <taxon>Neocallimastigomycetes</taxon>
        <taxon>Neocallimastigales</taxon>
        <taxon>Neocallimastigaceae</taxon>
        <taxon>Neocallimastix</taxon>
    </lineage>
</organism>
<dbReference type="Gene3D" id="3.30.60.10">
    <property type="entry name" value="Endochitinase-like"/>
    <property type="match status" value="1"/>
</dbReference>
<feature type="signal peptide" evidence="9">
    <location>
        <begin position="1"/>
        <end position="24"/>
    </location>
</feature>
<proteinExistence type="inferred from homology"/>
<keyword evidence="9" id="KW-0732">Signal</keyword>
<keyword evidence="12" id="KW-1185">Reference proteome</keyword>
<sequence>MNKFLNLFIFISIFINLFISNTIAKKTKKHTKESIEDNYYLVFVKTDERYIFPTKSIEKRHENNEFIHENNEFINAMVKEIQNLIIDNKDTFKNVTKLEEINKSSLLKKRDDSNNDLENDLIEHPYDYDESNLVFPISSVEDETVILAYLSEKLINVVKSLPNVIGFAPNREIKLSTLFDTYYNLDDIKQETKWKNVEVREKASLHLSLISQGKYNDTLINKYDRSYYYPSSAGQDVDIIVLDTGFNFNHTEFSNLDERSVKCECSVRKGKIETDVTDIYCHRTRHTIDNHGIEVTVSASGKNYGAASKANIYAILLDGNSTSNIIRALEYVRDNLIRPHKTVINMSFGDYFDENDSTVLYLEKILSEITNAGGISVASAGNNNGVVKNFNNTNSNMYPCYIKDVICVGAIYDHYDHEKKLEVMDKTYYKKAKFSNFGEGVDIYAPGYSMVSYLDDKNKLIQKVVSGTSYSAPITSGVIATLLSEYPEKKFDKNSILDYLIKIGLKGAINDIPEGILINNGKHIVYSEDYLNMGCGVNAGNSKCGESQCCTDDGRCVYKTESACQSINGCQIEFGECTVVKSTKEDRCGKGYGSCEEGYYCSSEGYCGKTSSYCDVGCQKNYGLCN</sequence>
<evidence type="ECO:0000313" key="12">
    <source>
        <dbReference type="Proteomes" id="UP000193920"/>
    </source>
</evidence>
<dbReference type="SUPFAM" id="SSF52743">
    <property type="entry name" value="Subtilisin-like"/>
    <property type="match status" value="1"/>
</dbReference>
<feature type="active site" description="Charge relay system" evidence="7">
    <location>
        <position position="243"/>
    </location>
</feature>
<keyword evidence="2 6" id="KW-0147">Chitin-binding</keyword>
<evidence type="ECO:0000256" key="8">
    <source>
        <dbReference type="RuleBase" id="RU003355"/>
    </source>
</evidence>
<reference evidence="11 12" key="1">
    <citation type="submission" date="2016-08" db="EMBL/GenBank/DDBJ databases">
        <title>A Parts List for Fungal Cellulosomes Revealed by Comparative Genomics.</title>
        <authorList>
            <consortium name="DOE Joint Genome Institute"/>
            <person name="Haitjema C.H."/>
            <person name="Gilmore S.P."/>
            <person name="Henske J.K."/>
            <person name="Solomon K.V."/>
            <person name="De Groot R."/>
            <person name="Kuo A."/>
            <person name="Mondo S.J."/>
            <person name="Salamov A.A."/>
            <person name="Labutti K."/>
            <person name="Zhao Z."/>
            <person name="Chiniquy J."/>
            <person name="Barry K."/>
            <person name="Brewer H.M."/>
            <person name="Purvine S.O."/>
            <person name="Wright A.T."/>
            <person name="Boxma B."/>
            <person name="Van Alen T."/>
            <person name="Hackstein J.H."/>
            <person name="Baker S.E."/>
            <person name="Grigoriev I.V."/>
            <person name="O'Malley M.A."/>
        </authorList>
    </citation>
    <scope>NUCLEOTIDE SEQUENCE [LARGE SCALE GENOMIC DNA]</scope>
    <source>
        <strain evidence="11 12">G1</strain>
    </source>
</reference>
<dbReference type="Gene3D" id="3.40.50.200">
    <property type="entry name" value="Peptidase S8/S53 domain"/>
    <property type="match status" value="1"/>
</dbReference>
<name>A0A1Y2ASI0_9FUNG</name>
<feature type="disulfide bond" evidence="6">
    <location>
        <begin position="595"/>
        <end position="607"/>
    </location>
</feature>
<dbReference type="EMBL" id="MCOG01000217">
    <property type="protein sequence ID" value="ORY24915.1"/>
    <property type="molecule type" value="Genomic_DNA"/>
</dbReference>
<feature type="domain" description="Chitin-binding type-1" evidence="10">
    <location>
        <begin position="585"/>
        <end position="626"/>
    </location>
</feature>
<dbReference type="SUPFAM" id="SSF57016">
    <property type="entry name" value="Plant lectins/antimicrobial peptides"/>
    <property type="match status" value="1"/>
</dbReference>
<keyword evidence="5 7" id="KW-0720">Serine protease</keyword>
<evidence type="ECO:0000256" key="7">
    <source>
        <dbReference type="PROSITE-ProRule" id="PRU01240"/>
    </source>
</evidence>
<dbReference type="InterPro" id="IPR015500">
    <property type="entry name" value="Peptidase_S8_subtilisin-rel"/>
</dbReference>
<dbReference type="GO" id="GO:0008061">
    <property type="term" value="F:chitin binding"/>
    <property type="evidence" value="ECO:0007669"/>
    <property type="project" value="UniProtKB-UniRule"/>
</dbReference>
<evidence type="ECO:0000256" key="1">
    <source>
        <dbReference type="ARBA" id="ARBA00011073"/>
    </source>
</evidence>
<dbReference type="PRINTS" id="PR00723">
    <property type="entry name" value="SUBTILISIN"/>
</dbReference>
<dbReference type="CDD" id="cd11618">
    <property type="entry name" value="ChtBD1_1"/>
    <property type="match status" value="1"/>
</dbReference>
<comment type="caution">
    <text evidence="11">The sequence shown here is derived from an EMBL/GenBank/DDBJ whole genome shotgun (WGS) entry which is preliminary data.</text>
</comment>
<dbReference type="PANTHER" id="PTHR43806:SF11">
    <property type="entry name" value="CEREVISIN-RELATED"/>
    <property type="match status" value="1"/>
</dbReference>
<evidence type="ECO:0000256" key="5">
    <source>
        <dbReference type="ARBA" id="ARBA00022825"/>
    </source>
</evidence>
<dbReference type="InterPro" id="IPR023827">
    <property type="entry name" value="Peptidase_S8_Asp-AS"/>
</dbReference>
<keyword evidence="4 7" id="KW-0378">Hydrolase</keyword>
<dbReference type="Pfam" id="PF00082">
    <property type="entry name" value="Peptidase_S8"/>
    <property type="match status" value="1"/>
</dbReference>
<dbReference type="OrthoDB" id="206201at2759"/>
<dbReference type="InterPro" id="IPR001002">
    <property type="entry name" value="Chitin-bd_1"/>
</dbReference>
<dbReference type="InterPro" id="IPR036852">
    <property type="entry name" value="Peptidase_S8/S53_dom_sf"/>
</dbReference>
<evidence type="ECO:0000256" key="6">
    <source>
        <dbReference type="PROSITE-ProRule" id="PRU00261"/>
    </source>
</evidence>
<feature type="chain" id="PRO_5012214842" evidence="9">
    <location>
        <begin position="25"/>
        <end position="626"/>
    </location>
</feature>
<dbReference type="InterPro" id="IPR000209">
    <property type="entry name" value="Peptidase_S8/S53_dom"/>
</dbReference>